<dbReference type="AlphaFoldDB" id="A0A5B8NNN4"/>
<sequence>MIKISEAAQNEIRRMQKSQEQENSYLRLDVKEGGCSGLYYTFSWEKESQGSDRVYPQNDFSVVIDEKSLPYLNQLTLDFTEDLMGGGFRFQNPQATQSCSCGISFTLD</sequence>
<reference evidence="2" key="1">
    <citation type="submission" date="2019-08" db="EMBL/GenBank/DDBJ databases">
        <title>Carotenoids and Carotenoid Binding Proteins in the Halophilic Cyanobacterium Euhalothece sp. ZM00.</title>
        <authorList>
            <person name="Cho S.M."/>
            <person name="Song J.Y."/>
            <person name="Park Y.-I."/>
        </authorList>
    </citation>
    <scope>NUCLEOTIDE SEQUENCE [LARGE SCALE GENOMIC DNA]</scope>
    <source>
        <strain evidence="2">Z-M001</strain>
    </source>
</reference>
<keyword evidence="3" id="KW-1185">Reference proteome</keyword>
<dbReference type="PANTHER" id="PTHR43011">
    <property type="entry name" value="IRON-SULFUR CLUSTER ASSEMBLY 2 HOMOLOG, MITOCHONDRIAL"/>
    <property type="match status" value="1"/>
</dbReference>
<evidence type="ECO:0000313" key="2">
    <source>
        <dbReference type="EMBL" id="QDZ40546.1"/>
    </source>
</evidence>
<dbReference type="GO" id="GO:0016226">
    <property type="term" value="P:iron-sulfur cluster assembly"/>
    <property type="evidence" value="ECO:0007669"/>
    <property type="project" value="InterPro"/>
</dbReference>
<dbReference type="KEGG" id="enn:FRE64_11630"/>
<dbReference type="Pfam" id="PF01521">
    <property type="entry name" value="Fe-S_biosyn"/>
    <property type="match status" value="1"/>
</dbReference>
<dbReference type="InterPro" id="IPR016092">
    <property type="entry name" value="ATAP"/>
</dbReference>
<protein>
    <submittedName>
        <fullName evidence="2">Iron-sulfur cluster assembly accessory protein</fullName>
    </submittedName>
</protein>
<dbReference type="Gene3D" id="2.60.300.12">
    <property type="entry name" value="HesB-like domain"/>
    <property type="match status" value="1"/>
</dbReference>
<evidence type="ECO:0000259" key="1">
    <source>
        <dbReference type="Pfam" id="PF01521"/>
    </source>
</evidence>
<organism evidence="2 3">
    <name type="scientific">Euhalothece natronophila Z-M001</name>
    <dbReference type="NCBI Taxonomy" id="522448"/>
    <lineage>
        <taxon>Bacteria</taxon>
        <taxon>Bacillati</taxon>
        <taxon>Cyanobacteriota</taxon>
        <taxon>Cyanophyceae</taxon>
        <taxon>Oscillatoriophycideae</taxon>
        <taxon>Chroococcales</taxon>
        <taxon>Halothecacae</taxon>
        <taxon>Halothece cluster</taxon>
        <taxon>Euhalothece</taxon>
    </lineage>
</organism>
<dbReference type="Proteomes" id="UP000318453">
    <property type="component" value="Chromosome"/>
</dbReference>
<dbReference type="InterPro" id="IPR017870">
    <property type="entry name" value="FeS_cluster_insertion_CS"/>
</dbReference>
<dbReference type="GO" id="GO:0051539">
    <property type="term" value="F:4 iron, 4 sulfur cluster binding"/>
    <property type="evidence" value="ECO:0007669"/>
    <property type="project" value="TreeGrafter"/>
</dbReference>
<dbReference type="InterPro" id="IPR035903">
    <property type="entry name" value="HesB-like_dom_sf"/>
</dbReference>
<dbReference type="RefSeq" id="WP_146296395.1">
    <property type="nucleotide sequence ID" value="NZ_CP042326.1"/>
</dbReference>
<dbReference type="GO" id="GO:0051537">
    <property type="term" value="F:2 iron, 2 sulfur cluster binding"/>
    <property type="evidence" value="ECO:0007669"/>
    <property type="project" value="UniProtKB-ARBA"/>
</dbReference>
<evidence type="ECO:0000313" key="3">
    <source>
        <dbReference type="Proteomes" id="UP000318453"/>
    </source>
</evidence>
<dbReference type="PANTHER" id="PTHR43011:SF1">
    <property type="entry name" value="IRON-SULFUR CLUSTER ASSEMBLY 2 HOMOLOG, MITOCHONDRIAL"/>
    <property type="match status" value="1"/>
</dbReference>
<name>A0A5B8NNN4_9CHRO</name>
<proteinExistence type="predicted"/>
<dbReference type="SUPFAM" id="SSF89360">
    <property type="entry name" value="HesB-like domain"/>
    <property type="match status" value="1"/>
</dbReference>
<dbReference type="GO" id="GO:0005506">
    <property type="term" value="F:iron ion binding"/>
    <property type="evidence" value="ECO:0007669"/>
    <property type="project" value="TreeGrafter"/>
</dbReference>
<dbReference type="EMBL" id="CP042326">
    <property type="protein sequence ID" value="QDZ40546.1"/>
    <property type="molecule type" value="Genomic_DNA"/>
</dbReference>
<feature type="domain" description="Core" evidence="1">
    <location>
        <begin position="2"/>
        <end position="102"/>
    </location>
</feature>
<dbReference type="PROSITE" id="PS01152">
    <property type="entry name" value="HESB"/>
    <property type="match status" value="1"/>
</dbReference>
<dbReference type="OrthoDB" id="9801228at2"/>
<gene>
    <name evidence="2" type="ORF">FRE64_11630</name>
</gene>
<accession>A0A5B8NNN4</accession>
<dbReference type="NCBIfam" id="TIGR00049">
    <property type="entry name" value="iron-sulfur cluster assembly accessory protein"/>
    <property type="match status" value="1"/>
</dbReference>
<dbReference type="InterPro" id="IPR000361">
    <property type="entry name" value="ATAP_core_dom"/>
</dbReference>